<feature type="transmembrane region" description="Helical" evidence="7">
    <location>
        <begin position="70"/>
        <end position="91"/>
    </location>
</feature>
<feature type="transmembrane region" description="Helical" evidence="7">
    <location>
        <begin position="235"/>
        <end position="256"/>
    </location>
</feature>
<keyword evidence="5 7" id="KW-1133">Transmembrane helix</keyword>
<dbReference type="InterPro" id="IPR000515">
    <property type="entry name" value="MetI-like"/>
</dbReference>
<evidence type="ECO:0000256" key="2">
    <source>
        <dbReference type="ARBA" id="ARBA00022448"/>
    </source>
</evidence>
<dbReference type="RefSeq" id="WP_270878114.1">
    <property type="nucleotide sequence ID" value="NZ_JAQFVF010000017.1"/>
</dbReference>
<feature type="domain" description="ABC transmembrane type-1" evidence="8">
    <location>
        <begin position="66"/>
        <end position="256"/>
    </location>
</feature>
<gene>
    <name evidence="9" type="ORF">ACFPOG_10500</name>
</gene>
<comment type="subcellular location">
    <subcellularLocation>
        <location evidence="1 7">Cell membrane</location>
        <topology evidence="1 7">Multi-pass membrane protein</topology>
    </subcellularLocation>
</comment>
<evidence type="ECO:0000256" key="1">
    <source>
        <dbReference type="ARBA" id="ARBA00004651"/>
    </source>
</evidence>
<evidence type="ECO:0000256" key="5">
    <source>
        <dbReference type="ARBA" id="ARBA00022989"/>
    </source>
</evidence>
<evidence type="ECO:0000313" key="10">
    <source>
        <dbReference type="Proteomes" id="UP001596044"/>
    </source>
</evidence>
<dbReference type="InterPro" id="IPR035906">
    <property type="entry name" value="MetI-like_sf"/>
</dbReference>
<protein>
    <submittedName>
        <fullName evidence="9">Carbohydrate ABC transporter permease</fullName>
    </submittedName>
</protein>
<sequence length="270" mass="30444">MKTMNRFVLPSVSVLIGIAMIFPVYMLFIGSFRSETHIFDIQIWPTEFALANFMEAITSSHLLRSILNSVIVSTTVTVVAMLFHAMSGYALARFQFPGKKLIFSWMLSTLMIPFAVIMLPLYLITKNLGMTNSFSGLIIPAIFNAYGIFLFRQFYRDFPKELEEAAYIEGLSLAGTFLRIALPLSMPIIAPLTIGFFLANWNSYIWPLIITQKETMWVIQVQLANLVGGGYVTPWNVVLAAAVIAALPTFLLFFFMQRYLVEGIKMTGIK</sequence>
<dbReference type="CDD" id="cd06261">
    <property type="entry name" value="TM_PBP2"/>
    <property type="match status" value="1"/>
</dbReference>
<dbReference type="Proteomes" id="UP001596044">
    <property type="component" value="Unassembled WGS sequence"/>
</dbReference>
<evidence type="ECO:0000256" key="4">
    <source>
        <dbReference type="ARBA" id="ARBA00022692"/>
    </source>
</evidence>
<dbReference type="PROSITE" id="PS50928">
    <property type="entry name" value="ABC_TM1"/>
    <property type="match status" value="1"/>
</dbReference>
<reference evidence="10" key="1">
    <citation type="journal article" date="2019" name="Int. J. Syst. Evol. Microbiol.">
        <title>The Global Catalogue of Microorganisms (GCM) 10K type strain sequencing project: providing services to taxonomists for standard genome sequencing and annotation.</title>
        <authorList>
            <consortium name="The Broad Institute Genomics Platform"/>
            <consortium name="The Broad Institute Genome Sequencing Center for Infectious Disease"/>
            <person name="Wu L."/>
            <person name="Ma J."/>
        </authorList>
    </citation>
    <scope>NUCLEOTIDE SEQUENCE [LARGE SCALE GENOMIC DNA]</scope>
    <source>
        <strain evidence="10">KACC 11904</strain>
    </source>
</reference>
<organism evidence="9 10">
    <name type="scientific">Paenibacillus aestuarii</name>
    <dbReference type="NCBI Taxonomy" id="516965"/>
    <lineage>
        <taxon>Bacteria</taxon>
        <taxon>Bacillati</taxon>
        <taxon>Bacillota</taxon>
        <taxon>Bacilli</taxon>
        <taxon>Bacillales</taxon>
        <taxon>Paenibacillaceae</taxon>
        <taxon>Paenibacillus</taxon>
    </lineage>
</organism>
<evidence type="ECO:0000256" key="6">
    <source>
        <dbReference type="ARBA" id="ARBA00023136"/>
    </source>
</evidence>
<feature type="transmembrane region" description="Helical" evidence="7">
    <location>
        <begin position="103"/>
        <end position="125"/>
    </location>
</feature>
<dbReference type="PANTHER" id="PTHR43744">
    <property type="entry name" value="ABC TRANSPORTER PERMEASE PROTEIN MG189-RELATED-RELATED"/>
    <property type="match status" value="1"/>
</dbReference>
<dbReference type="Pfam" id="PF00528">
    <property type="entry name" value="BPD_transp_1"/>
    <property type="match status" value="1"/>
</dbReference>
<dbReference type="Gene3D" id="1.10.3720.10">
    <property type="entry name" value="MetI-like"/>
    <property type="match status" value="1"/>
</dbReference>
<keyword evidence="6 7" id="KW-0472">Membrane</keyword>
<dbReference type="PANTHER" id="PTHR43744:SF12">
    <property type="entry name" value="ABC TRANSPORTER PERMEASE PROTEIN MG189-RELATED"/>
    <property type="match status" value="1"/>
</dbReference>
<feature type="transmembrane region" description="Helical" evidence="7">
    <location>
        <begin position="7"/>
        <end position="28"/>
    </location>
</feature>
<evidence type="ECO:0000313" key="9">
    <source>
        <dbReference type="EMBL" id="MFC5448694.1"/>
    </source>
</evidence>
<keyword evidence="3" id="KW-1003">Cell membrane</keyword>
<keyword evidence="4 7" id="KW-0812">Transmembrane</keyword>
<evidence type="ECO:0000259" key="8">
    <source>
        <dbReference type="PROSITE" id="PS50928"/>
    </source>
</evidence>
<keyword evidence="2 7" id="KW-0813">Transport</keyword>
<name>A0ABW0K5V9_9BACL</name>
<evidence type="ECO:0000256" key="7">
    <source>
        <dbReference type="RuleBase" id="RU363032"/>
    </source>
</evidence>
<feature type="transmembrane region" description="Helical" evidence="7">
    <location>
        <begin position="137"/>
        <end position="155"/>
    </location>
</feature>
<accession>A0ABW0K5V9</accession>
<proteinExistence type="inferred from homology"/>
<comment type="caution">
    <text evidence="9">The sequence shown here is derived from an EMBL/GenBank/DDBJ whole genome shotgun (WGS) entry which is preliminary data.</text>
</comment>
<keyword evidence="10" id="KW-1185">Reference proteome</keyword>
<dbReference type="SUPFAM" id="SSF161098">
    <property type="entry name" value="MetI-like"/>
    <property type="match status" value="1"/>
</dbReference>
<feature type="transmembrane region" description="Helical" evidence="7">
    <location>
        <begin position="176"/>
        <end position="199"/>
    </location>
</feature>
<comment type="similarity">
    <text evidence="7">Belongs to the binding-protein-dependent transport system permease family.</text>
</comment>
<evidence type="ECO:0000256" key="3">
    <source>
        <dbReference type="ARBA" id="ARBA00022475"/>
    </source>
</evidence>
<dbReference type="EMBL" id="JBHSMJ010000010">
    <property type="protein sequence ID" value="MFC5448694.1"/>
    <property type="molecule type" value="Genomic_DNA"/>
</dbReference>